<sequence>MPATTIGKKLDLSTLTEEEAKHVFQVVQRDFDLRKKEEDRLGELKTQLEKEDTKRELLSTGTSLTESHCIRCLHPFKFLVNSKRQCLDCQLFACKACSCYNKKERGWVCDACRMARVLKIGTLEWYHANVRSRFKRFGSAKVMRSLYKRLSGDLSVSQSDLREPREDDTHSMPESHTDHYNENNMDTVADGPHYRTMKKTKRLLTVRPVDFGLDPNYSTHIQPDICQSPHSSLEGGRRESLIAEADMAFMFQQILEEQGQRDPEFNAEVLHNPRISLLDKLARFDDMPYSENRLMRAQSLSRMSQSSGGSAYNGHLHISGQLFGQVDSDEEEEYHRQYQHQPSRRSSHFLSQESISHGVPPQITELNRRMLVIETLLNRLEQKVSSPYDQGQSSNSPLPQMEQVDLEELQLRQKLDQLTGNVSDKGLSSDEDDPKMPLSPKESPCGRSPSGSLPRSSSKPGIMMSSPINELQEPPQAQACFSTGHSGSLCEEDSLTRPNTTTELFKLESMVALAAATVQSTVSEVTDIEKRIAALSAAGMSVDKTRRKSAVPPQRRRSAYDIPTKTSNDTGSMRRKLSIL</sequence>
<accession>A0A3P8XZ14</accession>
<dbReference type="GO" id="GO:0006886">
    <property type="term" value="P:intracellular protein transport"/>
    <property type="evidence" value="ECO:0007669"/>
    <property type="project" value="InterPro"/>
</dbReference>
<reference evidence="6" key="4">
    <citation type="submission" date="2025-09" db="UniProtKB">
        <authorList>
            <consortium name="Ensembl"/>
        </authorList>
    </citation>
    <scope>IDENTIFICATION</scope>
</reference>
<dbReference type="PROSITE" id="PS50916">
    <property type="entry name" value="RABBD"/>
    <property type="match status" value="1"/>
</dbReference>
<dbReference type="Pfam" id="PF04698">
    <property type="entry name" value="Rab_eff_C"/>
    <property type="match status" value="1"/>
</dbReference>
<dbReference type="GO" id="GO:0008270">
    <property type="term" value="F:zinc ion binding"/>
    <property type="evidence" value="ECO:0007669"/>
    <property type="project" value="UniProtKB-KW"/>
</dbReference>
<dbReference type="OrthoDB" id="10072397at2759"/>
<keyword evidence="7" id="KW-1185">Reference proteome</keyword>
<keyword evidence="1" id="KW-0479">Metal-binding</keyword>
<dbReference type="GO" id="GO:0003779">
    <property type="term" value="F:actin binding"/>
    <property type="evidence" value="ECO:0007669"/>
    <property type="project" value="TreeGrafter"/>
</dbReference>
<name>A0A3P8XZ14_ESOLU</name>
<evidence type="ECO:0000256" key="4">
    <source>
        <dbReference type="SAM" id="MobiDB-lite"/>
    </source>
</evidence>
<feature type="domain" description="RabBD" evidence="5">
    <location>
        <begin position="9"/>
        <end position="129"/>
    </location>
</feature>
<evidence type="ECO:0000256" key="2">
    <source>
        <dbReference type="ARBA" id="ARBA00022771"/>
    </source>
</evidence>
<evidence type="ECO:0000259" key="5">
    <source>
        <dbReference type="PROSITE" id="PS50916"/>
    </source>
</evidence>
<evidence type="ECO:0000256" key="1">
    <source>
        <dbReference type="ARBA" id="ARBA00022723"/>
    </source>
</evidence>
<dbReference type="GO" id="GO:0030864">
    <property type="term" value="C:cortical actin cytoskeleton"/>
    <property type="evidence" value="ECO:0007669"/>
    <property type="project" value="TreeGrafter"/>
</dbReference>
<dbReference type="Bgee" id="ENSELUG00000009650">
    <property type="expression patterns" value="Expressed in ovary and 4 other cell types or tissues"/>
</dbReference>
<reference evidence="6" key="3">
    <citation type="submission" date="2025-08" db="UniProtKB">
        <authorList>
            <consortium name="Ensembl"/>
        </authorList>
    </citation>
    <scope>IDENTIFICATION</scope>
</reference>
<dbReference type="GO" id="GO:0031267">
    <property type="term" value="F:small GTPase binding"/>
    <property type="evidence" value="ECO:0007669"/>
    <property type="project" value="InterPro"/>
</dbReference>
<dbReference type="InterPro" id="IPR041282">
    <property type="entry name" value="FYVE_2"/>
</dbReference>
<dbReference type="Gene3D" id="3.30.40.10">
    <property type="entry name" value="Zinc/RING finger domain, C3HC4 (zinc finger)"/>
    <property type="match status" value="1"/>
</dbReference>
<dbReference type="InterPro" id="IPR013083">
    <property type="entry name" value="Znf_RING/FYVE/PHD"/>
</dbReference>
<feature type="region of interest" description="Disordered" evidence="4">
    <location>
        <begin position="540"/>
        <end position="580"/>
    </location>
</feature>
<feature type="region of interest" description="Disordered" evidence="4">
    <location>
        <begin position="157"/>
        <end position="192"/>
    </location>
</feature>
<dbReference type="Proteomes" id="UP000265140">
    <property type="component" value="Chromosome 16"/>
</dbReference>
<dbReference type="PANTHER" id="PTHR14555">
    <property type="entry name" value="MYELIN-ASSOCIATED OLIGODENDROCYTIC BASIC PROTEIN MOBP -RELATED"/>
    <property type="match status" value="1"/>
</dbReference>
<feature type="compositionally biased region" description="Basic residues" evidence="4">
    <location>
        <begin position="545"/>
        <end position="557"/>
    </location>
</feature>
<dbReference type="GeneTree" id="ENSGT00950000183138"/>
<dbReference type="InterPro" id="IPR006788">
    <property type="entry name" value="Myrip/Melanophilin"/>
</dbReference>
<keyword evidence="3" id="KW-0862">Zinc</keyword>
<feature type="compositionally biased region" description="Low complexity" evidence="4">
    <location>
        <begin position="443"/>
        <end position="461"/>
    </location>
</feature>
<evidence type="ECO:0000313" key="7">
    <source>
        <dbReference type="Proteomes" id="UP000265140"/>
    </source>
</evidence>
<proteinExistence type="predicted"/>
<dbReference type="Pfam" id="PF02318">
    <property type="entry name" value="FYVE_2"/>
    <property type="match status" value="1"/>
</dbReference>
<feature type="compositionally biased region" description="Basic and acidic residues" evidence="4">
    <location>
        <begin position="160"/>
        <end position="181"/>
    </location>
</feature>
<keyword evidence="2" id="KW-0863">Zinc-finger</keyword>
<dbReference type="PANTHER" id="PTHR14555:SF1">
    <property type="entry name" value="MELANOPHILIN"/>
    <property type="match status" value="1"/>
</dbReference>
<feature type="region of interest" description="Disordered" evidence="4">
    <location>
        <begin position="329"/>
        <end position="362"/>
    </location>
</feature>
<dbReference type="Ensembl" id="ENSELUT00000004488.3">
    <property type="protein sequence ID" value="ENSELUP00000009070.1"/>
    <property type="gene ID" value="ENSELUG00000009650.3"/>
</dbReference>
<reference evidence="6" key="2">
    <citation type="submission" date="2020-02" db="EMBL/GenBank/DDBJ databases">
        <title>Esox lucius (northern pike) genome, fEsoLuc1, primary haplotype.</title>
        <authorList>
            <person name="Myers G."/>
            <person name="Karagic N."/>
            <person name="Meyer A."/>
            <person name="Pippel M."/>
            <person name="Reichard M."/>
            <person name="Winkler S."/>
            <person name="Tracey A."/>
            <person name="Sims Y."/>
            <person name="Howe K."/>
            <person name="Rhie A."/>
            <person name="Formenti G."/>
            <person name="Durbin R."/>
            <person name="Fedrigo O."/>
            <person name="Jarvis E.D."/>
        </authorList>
    </citation>
    <scope>NUCLEOTIDE SEQUENCE [LARGE SCALE GENOMIC DNA]</scope>
</reference>
<evidence type="ECO:0000256" key="3">
    <source>
        <dbReference type="ARBA" id="ARBA00022833"/>
    </source>
</evidence>
<dbReference type="FunFam" id="3.30.40.10:FF:000018">
    <property type="entry name" value="Synaptotagmin-like 5, isoform CRA_a"/>
    <property type="match status" value="1"/>
</dbReference>
<organism evidence="6 7">
    <name type="scientific">Esox lucius</name>
    <name type="common">Northern pike</name>
    <dbReference type="NCBI Taxonomy" id="8010"/>
    <lineage>
        <taxon>Eukaryota</taxon>
        <taxon>Metazoa</taxon>
        <taxon>Chordata</taxon>
        <taxon>Craniata</taxon>
        <taxon>Vertebrata</taxon>
        <taxon>Euteleostomi</taxon>
        <taxon>Actinopterygii</taxon>
        <taxon>Neopterygii</taxon>
        <taxon>Teleostei</taxon>
        <taxon>Protacanthopterygii</taxon>
        <taxon>Esociformes</taxon>
        <taxon>Esocidae</taxon>
        <taxon>Esox</taxon>
    </lineage>
</organism>
<dbReference type="InterPro" id="IPR051745">
    <property type="entry name" value="Intracell_Transport_Effector"/>
</dbReference>
<dbReference type="InterPro" id="IPR011011">
    <property type="entry name" value="Znf_FYVE_PHD"/>
</dbReference>
<protein>
    <recommendedName>
        <fullName evidence="5">RabBD domain-containing protein</fullName>
    </recommendedName>
</protein>
<dbReference type="InterPro" id="IPR037442">
    <property type="entry name" value="Melanophilin_FYVE-rel_dom"/>
</dbReference>
<dbReference type="SUPFAM" id="SSF57903">
    <property type="entry name" value="FYVE/PHD zinc finger"/>
    <property type="match status" value="1"/>
</dbReference>
<dbReference type="CDD" id="cd15752">
    <property type="entry name" value="FYVE_SlaC2-a"/>
    <property type="match status" value="1"/>
</dbReference>
<dbReference type="AlphaFoldDB" id="A0A3P8XZ14"/>
<feature type="region of interest" description="Disordered" evidence="4">
    <location>
        <begin position="418"/>
        <end position="468"/>
    </location>
</feature>
<dbReference type="InterPro" id="IPR010911">
    <property type="entry name" value="Rab_BD"/>
</dbReference>
<evidence type="ECO:0000313" key="6">
    <source>
        <dbReference type="Ensembl" id="ENSELUP00000009070.1"/>
    </source>
</evidence>
<reference evidence="7" key="1">
    <citation type="journal article" date="2014" name="PLoS ONE">
        <title>The genome and linkage map of the northern pike (Esox lucius): conserved synteny revealed between the salmonid sister group and the Neoteleostei.</title>
        <authorList>
            <person name="Rondeau E.B."/>
            <person name="Minkley D.R."/>
            <person name="Leong J.S."/>
            <person name="Messmer A.M."/>
            <person name="Jantzen J.R."/>
            <person name="von Schalburg K.R."/>
            <person name="Lemon C."/>
            <person name="Bird N.H."/>
            <person name="Koop B.F."/>
        </authorList>
    </citation>
    <scope>NUCLEOTIDE SEQUENCE</scope>
</reference>
<dbReference type="GO" id="GO:0017022">
    <property type="term" value="F:myosin binding"/>
    <property type="evidence" value="ECO:0007669"/>
    <property type="project" value="TreeGrafter"/>
</dbReference>